<dbReference type="SMART" id="SM00530">
    <property type="entry name" value="HTH_XRE"/>
    <property type="match status" value="1"/>
</dbReference>
<dbReference type="PANTHER" id="PTHR36924">
    <property type="entry name" value="ANTITOXIN HIGA-1"/>
    <property type="match status" value="1"/>
</dbReference>
<proteinExistence type="predicted"/>
<feature type="domain" description="HTH cro/C1-type" evidence="2">
    <location>
        <begin position="13"/>
        <end position="68"/>
    </location>
</feature>
<protein>
    <submittedName>
        <fullName evidence="3">Antitoxin HigA</fullName>
    </submittedName>
</protein>
<dbReference type="InterPro" id="IPR001387">
    <property type="entry name" value="Cro/C1-type_HTH"/>
</dbReference>
<reference evidence="3" key="1">
    <citation type="submission" date="2018-06" db="EMBL/GenBank/DDBJ databases">
        <authorList>
            <person name="Zhirakovskaya E."/>
        </authorList>
    </citation>
    <scope>NUCLEOTIDE SEQUENCE</scope>
</reference>
<evidence type="ECO:0000313" key="3">
    <source>
        <dbReference type="EMBL" id="VAW58457.1"/>
    </source>
</evidence>
<dbReference type="InterPro" id="IPR010982">
    <property type="entry name" value="Lambda_DNA-bd_dom_sf"/>
</dbReference>
<dbReference type="CDD" id="cd00093">
    <property type="entry name" value="HTH_XRE"/>
    <property type="match status" value="1"/>
</dbReference>
<keyword evidence="1" id="KW-0238">DNA-binding</keyword>
<dbReference type="AlphaFoldDB" id="A0A3B0X6D9"/>
<dbReference type="SUPFAM" id="SSF47413">
    <property type="entry name" value="lambda repressor-like DNA-binding domains"/>
    <property type="match status" value="1"/>
</dbReference>
<evidence type="ECO:0000259" key="2">
    <source>
        <dbReference type="PROSITE" id="PS50943"/>
    </source>
</evidence>
<gene>
    <name evidence="3" type="ORF">MNBD_GAMMA08-2281</name>
</gene>
<dbReference type="Pfam" id="PF01381">
    <property type="entry name" value="HTH_3"/>
    <property type="match status" value="1"/>
</dbReference>
<dbReference type="EMBL" id="UOFH01000012">
    <property type="protein sequence ID" value="VAW58457.1"/>
    <property type="molecule type" value="Genomic_DNA"/>
</dbReference>
<dbReference type="GO" id="GO:0003677">
    <property type="term" value="F:DNA binding"/>
    <property type="evidence" value="ECO:0007669"/>
    <property type="project" value="UniProtKB-KW"/>
</dbReference>
<evidence type="ECO:0000256" key="1">
    <source>
        <dbReference type="ARBA" id="ARBA00023125"/>
    </source>
</evidence>
<dbReference type="NCBIfam" id="TIGR02607">
    <property type="entry name" value="antidote_HigA"/>
    <property type="match status" value="1"/>
</dbReference>
<accession>A0A3B0X6D9</accession>
<name>A0A3B0X6D9_9ZZZZ</name>
<sequence>MSMHNPPHPGQFIKEVYLAPFNISSRTVAEKLTVSPSTFNRLINAESNISPEMALRLSKTLGRSPESWLAMQNSYNLWHAKNNVDLRKVKKLNIKAA</sequence>
<dbReference type="PANTHER" id="PTHR36924:SF1">
    <property type="entry name" value="ANTITOXIN HIGA-1"/>
    <property type="match status" value="1"/>
</dbReference>
<organism evidence="3">
    <name type="scientific">hydrothermal vent metagenome</name>
    <dbReference type="NCBI Taxonomy" id="652676"/>
    <lineage>
        <taxon>unclassified sequences</taxon>
        <taxon>metagenomes</taxon>
        <taxon>ecological metagenomes</taxon>
    </lineage>
</organism>
<dbReference type="InterPro" id="IPR013430">
    <property type="entry name" value="Toxin_antidote_HigA"/>
</dbReference>
<dbReference type="Gene3D" id="1.10.260.40">
    <property type="entry name" value="lambda repressor-like DNA-binding domains"/>
    <property type="match status" value="1"/>
</dbReference>
<dbReference type="PROSITE" id="PS50943">
    <property type="entry name" value="HTH_CROC1"/>
    <property type="match status" value="1"/>
</dbReference>